<dbReference type="KEGG" id="yrh:AABB31_13645"/>
<evidence type="ECO:0000313" key="3">
    <source>
        <dbReference type="Proteomes" id="UP001470809"/>
    </source>
</evidence>
<protein>
    <submittedName>
        <fullName evidence="2">DUF2145 domain-containing protein</fullName>
    </submittedName>
</protein>
<dbReference type="RefSeq" id="WP_342075444.1">
    <property type="nucleotide sequence ID" value="NZ_CP151767.2"/>
</dbReference>
<gene>
    <name evidence="2" type="ORF">AABB31_13645</name>
</gene>
<dbReference type="InterPro" id="IPR014547">
    <property type="entry name" value="UCP028477"/>
</dbReference>
<proteinExistence type="predicted"/>
<reference evidence="2 3" key="2">
    <citation type="submission" date="2024-08" db="EMBL/GenBank/DDBJ databases">
        <title>Phylogenomic analyses of a clade within the roseobacter group suggest taxonomic reassignments of species of the genera Aestuariivita, Citreicella, Loktanella, Nautella, Pelagibaca, Ruegeria, Thalassobius, Thiobacimonas and Tropicibacter, and the proposal o.</title>
        <authorList>
            <person name="Jeon C.O."/>
        </authorList>
    </citation>
    <scope>NUCLEOTIDE SEQUENCE [LARGE SCALE GENOMIC DNA]</scope>
    <source>
        <strain evidence="2 3">SS1-5</strain>
    </source>
</reference>
<keyword evidence="3" id="KW-1185">Reference proteome</keyword>
<dbReference type="EMBL" id="CP151767">
    <property type="protein sequence ID" value="WZU66117.1"/>
    <property type="molecule type" value="Genomic_DNA"/>
</dbReference>
<organism evidence="2 3">
    <name type="scientific">Yoonia rhodophyticola</name>
    <dbReference type="NCBI Taxonomy" id="3137370"/>
    <lineage>
        <taxon>Bacteria</taxon>
        <taxon>Pseudomonadati</taxon>
        <taxon>Pseudomonadota</taxon>
        <taxon>Alphaproteobacteria</taxon>
        <taxon>Rhodobacterales</taxon>
        <taxon>Paracoccaceae</taxon>
        <taxon>Yoonia</taxon>
    </lineage>
</organism>
<dbReference type="Proteomes" id="UP001470809">
    <property type="component" value="Chromosome"/>
</dbReference>
<evidence type="ECO:0000256" key="1">
    <source>
        <dbReference type="SAM" id="SignalP"/>
    </source>
</evidence>
<accession>A0AAN0NJG1</accession>
<dbReference type="Pfam" id="PF09916">
    <property type="entry name" value="DUF2145"/>
    <property type="match status" value="1"/>
</dbReference>
<feature type="signal peptide" evidence="1">
    <location>
        <begin position="1"/>
        <end position="22"/>
    </location>
</feature>
<sequence>MKHLIKAIFLGFLICFSHAAVAGSSSAANPVLPAGEVANFANRVQHDLASRGANVAIVARVGRDPALLPDGIQYTHVAFWVYSQITRADGSRGMGYRIYNLYQTQGDLTRSRLVQDSPADFFAGAHKLDAGIIIPDARLQRKLLDVIASPTYAQLHNPSYSVLANPGSRQFQNCTEHTLDVVMAALYDTDDPRQIKANIAAHFTPQRVRLNGLQRLFGPVASQALTTADHGDTVGTATFGSIARFMQTHDLDTATYRITPDRVSRF</sequence>
<dbReference type="AlphaFoldDB" id="A0AAN0NJG1"/>
<evidence type="ECO:0000313" key="2">
    <source>
        <dbReference type="EMBL" id="WZU66117.1"/>
    </source>
</evidence>
<feature type="chain" id="PRO_5042933706" evidence="1">
    <location>
        <begin position="23"/>
        <end position="266"/>
    </location>
</feature>
<name>A0AAN0NJG1_9RHOB</name>
<keyword evidence="1" id="KW-0732">Signal</keyword>
<reference evidence="3" key="1">
    <citation type="submission" date="2024-04" db="EMBL/GenBank/DDBJ databases">
        <title>Phylogenomic analyses of a clade within the roseobacter group suggest taxonomic reassignments of species of the genera Aestuariivita, Citreicella, Loktanella, Nautella, Pelagibaca, Ruegeria, Thalassobius, Thiobacimonas and Tropicibacter, and the proposal o.</title>
        <authorList>
            <person name="Jeon C.O."/>
        </authorList>
    </citation>
    <scope>NUCLEOTIDE SEQUENCE [LARGE SCALE GENOMIC DNA]</scope>
    <source>
        <strain evidence="3">SS1-5</strain>
    </source>
</reference>